<evidence type="ECO:0008006" key="2">
    <source>
        <dbReference type="Google" id="ProtNLM"/>
    </source>
</evidence>
<proteinExistence type="predicted"/>
<dbReference type="RefSeq" id="WP_156530840.1">
    <property type="nucleotide sequence ID" value="NZ_CACRUE010000026.1"/>
</dbReference>
<accession>A0A6N3BVV1</accession>
<dbReference type="SUPFAM" id="SSF56112">
    <property type="entry name" value="Protein kinase-like (PK-like)"/>
    <property type="match status" value="1"/>
</dbReference>
<dbReference type="AlphaFoldDB" id="A0A6N3BVV1"/>
<gene>
    <name evidence="1" type="ORF">IBLFYP30_01684</name>
</gene>
<sequence length="606" mass="70048">MDNEKWTHEVKNNDLADGLEDCKIFENTLDNNLVEKNEENKNEKDGEITIEYIDENPVDNSNDNDLKMEEQNQKYDEEGITILEDTTEEDDDDGLLFLNKTRNEEVENKEPEIDSDSTMDEIIKNEEVIKKENLLRQREWAMDLAEFPVEKKIELEIEDNKEDSTDVETKEENESRYEDETIILPAIEPISPEVAVDIENNIDIDIVKPKNFNELISTKGVILNNYISGNAKFNSISENLGVCIELCKLFASVHSMGYCFNGITGEDIIITQNKECKLLNDKKIVSVNDDSYEVNYEKTCAPEILRKESRPNINSDKHTMAYIVFGLLFKSDPFEGSKTLNEVYYTKEDQLKAYEHPVFVYSYKDKSNMPVYGIHSILIKYWNRFYSDDIKMIFRQSFVDGIDEYEARLEDTTFIEMLTNFKHIVDSKNTKQQDEKLKLQNKKENILQKTKERLKQGFDDIKPSKNHDNKDFEEKQNIIEINKDAAKKPVEGAKYMLRIDYSYAGVANEDCEILPLTPGVEISNNIIGYEDIKPEKIVGKVIQNAKHKGVIGIKNISEHNWLATKGDREVKEFSPGKVIVITEGVKIDFYPENKSISKTKWSIVKA</sequence>
<dbReference type="Gene3D" id="1.10.510.10">
    <property type="entry name" value="Transferase(Phosphotransferase) domain 1"/>
    <property type="match status" value="1"/>
</dbReference>
<dbReference type="EMBL" id="CACRUE010000026">
    <property type="protein sequence ID" value="VYU07982.1"/>
    <property type="molecule type" value="Genomic_DNA"/>
</dbReference>
<protein>
    <recommendedName>
        <fullName evidence="2">Protein kinase domain-containing protein</fullName>
    </recommendedName>
</protein>
<organism evidence="1">
    <name type="scientific">Intestinibacter bartlettii</name>
    <dbReference type="NCBI Taxonomy" id="261299"/>
    <lineage>
        <taxon>Bacteria</taxon>
        <taxon>Bacillati</taxon>
        <taxon>Bacillota</taxon>
        <taxon>Clostridia</taxon>
        <taxon>Peptostreptococcales</taxon>
        <taxon>Peptostreptococcaceae</taxon>
        <taxon>Intestinibacter</taxon>
    </lineage>
</organism>
<evidence type="ECO:0000313" key="1">
    <source>
        <dbReference type="EMBL" id="VYU07982.1"/>
    </source>
</evidence>
<name>A0A6N3BVV1_9FIRM</name>
<dbReference type="InterPro" id="IPR011009">
    <property type="entry name" value="Kinase-like_dom_sf"/>
</dbReference>
<reference evidence="1" key="1">
    <citation type="submission" date="2019-11" db="EMBL/GenBank/DDBJ databases">
        <authorList>
            <person name="Feng L."/>
        </authorList>
    </citation>
    <scope>NUCLEOTIDE SEQUENCE</scope>
    <source>
        <strain evidence="1">IbartlettiiLFYP30</strain>
    </source>
</reference>